<evidence type="ECO:0000259" key="2">
    <source>
        <dbReference type="Pfam" id="PF00248"/>
    </source>
</evidence>
<accession>A0A4U3M1L4</accession>
<dbReference type="EMBL" id="SZPZ01000001">
    <property type="protein sequence ID" value="TKK81674.1"/>
    <property type="molecule type" value="Genomic_DNA"/>
</dbReference>
<keyword evidence="4" id="KW-1185">Reference proteome</keyword>
<dbReference type="PANTHER" id="PTHR43364">
    <property type="entry name" value="NADH-SPECIFIC METHYLGLYOXAL REDUCTASE-RELATED"/>
    <property type="match status" value="1"/>
</dbReference>
<dbReference type="PANTHER" id="PTHR43364:SF4">
    <property type="entry name" value="NAD(P)-LINKED OXIDOREDUCTASE SUPERFAMILY PROTEIN"/>
    <property type="match status" value="1"/>
</dbReference>
<dbReference type="RefSeq" id="WP_137252385.1">
    <property type="nucleotide sequence ID" value="NZ_JBHSPQ010000004.1"/>
</dbReference>
<comment type="caution">
    <text evidence="3">The sequence shown here is derived from an EMBL/GenBank/DDBJ whole genome shotgun (WGS) entry which is preliminary data.</text>
</comment>
<dbReference type="GO" id="GO:0005829">
    <property type="term" value="C:cytosol"/>
    <property type="evidence" value="ECO:0007669"/>
    <property type="project" value="UniProtKB-ARBA"/>
</dbReference>
<sequence length="343" mass="37145">MRYRTLGTSGLRISELILGAMTFGEQGGVGAPIAECRRMLDLYAEAGGNMIDTAVNYRDGASEEFVGELLSGRRESFVLGTKYTVSRDRTDPNAAGNHRKNLRASLETSLRRLRTDYLDLYWVHMWDRSTPLEETMRALDDAVQAGKVLYVGISDAPAWVVARANTLAEWRGWSPFVGLQVPYNLLQRDIERELLPMAESLGLGITTWSPLAGGVLSGKYSGREPAAGRLPPESLSARDHAVARVVQDVADELGTTSSQVAIAWTASRSPLIHPIIGARTADQLSANLSAVELTLPPESIARLNEASAFPLGFPNDFIAQTSSWVFGAALIAPPPTTTPAVTH</sequence>
<evidence type="ECO:0000313" key="3">
    <source>
        <dbReference type="EMBL" id="TKK81674.1"/>
    </source>
</evidence>
<dbReference type="CDD" id="cd19080">
    <property type="entry name" value="AKR_AKR9A_9B"/>
    <property type="match status" value="1"/>
</dbReference>
<protein>
    <submittedName>
        <fullName evidence="3">Aldo/keto reductase</fullName>
    </submittedName>
</protein>
<dbReference type="InterPro" id="IPR023210">
    <property type="entry name" value="NADP_OxRdtase_dom"/>
</dbReference>
<dbReference type="SUPFAM" id="SSF51430">
    <property type="entry name" value="NAD(P)-linked oxidoreductase"/>
    <property type="match status" value="1"/>
</dbReference>
<dbReference type="FunFam" id="3.20.20.100:FF:000004">
    <property type="entry name" value="Oxidoreductase, aldo/keto reductase"/>
    <property type="match status" value="1"/>
</dbReference>
<dbReference type="InterPro" id="IPR050523">
    <property type="entry name" value="AKR_Detox_Biosynth"/>
</dbReference>
<evidence type="ECO:0000256" key="1">
    <source>
        <dbReference type="ARBA" id="ARBA00023002"/>
    </source>
</evidence>
<evidence type="ECO:0000313" key="4">
    <source>
        <dbReference type="Proteomes" id="UP000305836"/>
    </source>
</evidence>
<feature type="domain" description="NADP-dependent oxidoreductase" evidence="2">
    <location>
        <begin position="15"/>
        <end position="306"/>
    </location>
</feature>
<dbReference type="OrthoDB" id="3664926at2"/>
<proteinExistence type="predicted"/>
<dbReference type="InterPro" id="IPR036812">
    <property type="entry name" value="NAD(P)_OxRdtase_dom_sf"/>
</dbReference>
<dbReference type="Proteomes" id="UP000305836">
    <property type="component" value="Unassembled WGS sequence"/>
</dbReference>
<gene>
    <name evidence="3" type="ORF">FDA38_02215</name>
</gene>
<dbReference type="GO" id="GO:0016491">
    <property type="term" value="F:oxidoreductase activity"/>
    <property type="evidence" value="ECO:0007669"/>
    <property type="project" value="UniProtKB-KW"/>
</dbReference>
<keyword evidence="1" id="KW-0560">Oxidoreductase</keyword>
<name>A0A4U3M1L4_9ACTN</name>
<reference evidence="3 4" key="1">
    <citation type="submission" date="2019-04" db="EMBL/GenBank/DDBJ databases">
        <title>Kribbella sp. NEAU-THZ 27 nov., a novel actinomycete isolated from soil.</title>
        <authorList>
            <person name="Duan L."/>
        </authorList>
    </citation>
    <scope>NUCLEOTIDE SEQUENCE [LARGE SCALE GENOMIC DNA]</scope>
    <source>
        <strain evidence="4">NEAU-THZ27</strain>
    </source>
</reference>
<dbReference type="Pfam" id="PF00248">
    <property type="entry name" value="Aldo_ket_red"/>
    <property type="match status" value="1"/>
</dbReference>
<dbReference type="AlphaFoldDB" id="A0A4U3M1L4"/>
<dbReference type="Gene3D" id="3.20.20.100">
    <property type="entry name" value="NADP-dependent oxidoreductase domain"/>
    <property type="match status" value="1"/>
</dbReference>
<organism evidence="3 4">
    <name type="scientific">Kribbella jiaozuonensis</name>
    <dbReference type="NCBI Taxonomy" id="2575441"/>
    <lineage>
        <taxon>Bacteria</taxon>
        <taxon>Bacillati</taxon>
        <taxon>Actinomycetota</taxon>
        <taxon>Actinomycetes</taxon>
        <taxon>Propionibacteriales</taxon>
        <taxon>Kribbellaceae</taxon>
        <taxon>Kribbella</taxon>
    </lineage>
</organism>